<comment type="pathway">
    <text evidence="2">Organic acid metabolism; glycolate biosynthesis; glycolate from 2-phosphoglycolate: step 1/1.</text>
</comment>
<dbReference type="SFLD" id="SFLDS00003">
    <property type="entry name" value="Haloacid_Dehalogenase"/>
    <property type="match status" value="1"/>
</dbReference>
<dbReference type="RefSeq" id="WP_354009888.1">
    <property type="nucleotide sequence ID" value="NZ_JBEWTA010000001.1"/>
</dbReference>
<evidence type="ECO:0000313" key="6">
    <source>
        <dbReference type="Proteomes" id="UP001549366"/>
    </source>
</evidence>
<evidence type="ECO:0000256" key="3">
    <source>
        <dbReference type="ARBA" id="ARBA00006171"/>
    </source>
</evidence>
<dbReference type="Pfam" id="PF13419">
    <property type="entry name" value="HAD_2"/>
    <property type="match status" value="1"/>
</dbReference>
<dbReference type="Gene3D" id="1.10.150.240">
    <property type="entry name" value="Putative phosphatase, domain 2"/>
    <property type="match status" value="1"/>
</dbReference>
<comment type="caution">
    <text evidence="5">The sequence shown here is derived from an EMBL/GenBank/DDBJ whole genome shotgun (WGS) entry which is preliminary data.</text>
</comment>
<protein>
    <recommendedName>
        <fullName evidence="4">phosphoglycolate phosphatase</fullName>
        <ecNumber evidence="4">3.1.3.18</ecNumber>
    </recommendedName>
</protein>
<comment type="catalytic activity">
    <reaction evidence="1">
        <text>2-phosphoglycolate + H2O = glycolate + phosphate</text>
        <dbReference type="Rhea" id="RHEA:14369"/>
        <dbReference type="ChEBI" id="CHEBI:15377"/>
        <dbReference type="ChEBI" id="CHEBI:29805"/>
        <dbReference type="ChEBI" id="CHEBI:43474"/>
        <dbReference type="ChEBI" id="CHEBI:58033"/>
        <dbReference type="EC" id="3.1.3.18"/>
    </reaction>
</comment>
<dbReference type="InterPro" id="IPR041492">
    <property type="entry name" value="HAD_2"/>
</dbReference>
<dbReference type="InterPro" id="IPR023214">
    <property type="entry name" value="HAD_sf"/>
</dbReference>
<name>A0ABV2SCI4_9GAMM</name>
<dbReference type="SFLD" id="SFLDG01129">
    <property type="entry name" value="C1.5:_HAD__Beta-PGM__Phosphata"/>
    <property type="match status" value="1"/>
</dbReference>
<dbReference type="Proteomes" id="UP001549366">
    <property type="component" value="Unassembled WGS sequence"/>
</dbReference>
<organism evidence="5 6">
    <name type="scientific">Endozoicomonas lisbonensis</name>
    <dbReference type="NCBI Taxonomy" id="3120522"/>
    <lineage>
        <taxon>Bacteria</taxon>
        <taxon>Pseudomonadati</taxon>
        <taxon>Pseudomonadota</taxon>
        <taxon>Gammaproteobacteria</taxon>
        <taxon>Oceanospirillales</taxon>
        <taxon>Endozoicomonadaceae</taxon>
        <taxon>Endozoicomonas</taxon>
    </lineage>
</organism>
<dbReference type="GO" id="GO:0008967">
    <property type="term" value="F:phosphoglycolate phosphatase activity"/>
    <property type="evidence" value="ECO:0007669"/>
    <property type="project" value="UniProtKB-EC"/>
</dbReference>
<reference evidence="5 6" key="1">
    <citation type="submission" date="2024-06" db="EMBL/GenBank/DDBJ databases">
        <title>Genomic Encyclopedia of Type Strains, Phase V (KMG-V): Genome sequencing to study the core and pangenomes of soil and plant-associated prokaryotes.</title>
        <authorList>
            <person name="Whitman W."/>
        </authorList>
    </citation>
    <scope>NUCLEOTIDE SEQUENCE [LARGE SCALE GENOMIC DNA]</scope>
    <source>
        <strain evidence="5 6">NE40</strain>
    </source>
</reference>
<dbReference type="InterPro" id="IPR023198">
    <property type="entry name" value="PGP-like_dom2"/>
</dbReference>
<dbReference type="InterPro" id="IPR050155">
    <property type="entry name" value="HAD-like_hydrolase_sf"/>
</dbReference>
<gene>
    <name evidence="5" type="ORF">V5J35_000662</name>
</gene>
<dbReference type="EMBL" id="JBEWTB010000002">
    <property type="protein sequence ID" value="MET4755470.1"/>
    <property type="molecule type" value="Genomic_DNA"/>
</dbReference>
<dbReference type="EC" id="3.1.3.18" evidence="4"/>
<dbReference type="PANTHER" id="PTHR43434">
    <property type="entry name" value="PHOSPHOGLYCOLATE PHOSPHATASE"/>
    <property type="match status" value="1"/>
</dbReference>
<dbReference type="SUPFAM" id="SSF56784">
    <property type="entry name" value="HAD-like"/>
    <property type="match status" value="1"/>
</dbReference>
<keyword evidence="5" id="KW-0378">Hydrolase</keyword>
<evidence type="ECO:0000256" key="4">
    <source>
        <dbReference type="ARBA" id="ARBA00013078"/>
    </source>
</evidence>
<evidence type="ECO:0000256" key="2">
    <source>
        <dbReference type="ARBA" id="ARBA00004818"/>
    </source>
</evidence>
<keyword evidence="6" id="KW-1185">Reference proteome</keyword>
<evidence type="ECO:0000313" key="5">
    <source>
        <dbReference type="EMBL" id="MET4755470.1"/>
    </source>
</evidence>
<accession>A0ABV2SCI4</accession>
<comment type="similarity">
    <text evidence="3">Belongs to the HAD-like hydrolase superfamily. CbbY/CbbZ/Gph/YieH family.</text>
</comment>
<dbReference type="InterPro" id="IPR036412">
    <property type="entry name" value="HAD-like_sf"/>
</dbReference>
<evidence type="ECO:0000256" key="1">
    <source>
        <dbReference type="ARBA" id="ARBA00000830"/>
    </source>
</evidence>
<proteinExistence type="inferred from homology"/>
<sequence>MSQKVVLFDMDGVIADSWQAFYPVFSEYLNKTGFNDLVSEAVLLEMFEGNFYQNLQTALHPCPVNQTNFLQLSLALTTAIKSCSPFPGIKQALQQLNHHYPLYLITNNFNATASVFLEEHRLNVFQEVLGLETHRDKTVKIARIQAQYPDHSVFFISDTLGDILEARQTEAVTIAISWGWHSRQTLLRGSPDTILDTPDELLDYIIHF</sequence>
<dbReference type="Gene3D" id="3.40.50.1000">
    <property type="entry name" value="HAD superfamily/HAD-like"/>
    <property type="match status" value="1"/>
</dbReference>
<dbReference type="PANTHER" id="PTHR43434:SF1">
    <property type="entry name" value="PHOSPHOGLYCOLATE PHOSPHATASE"/>
    <property type="match status" value="1"/>
</dbReference>